<accession>A0ACC3DLB1</accession>
<dbReference type="Proteomes" id="UP001186974">
    <property type="component" value="Unassembled WGS sequence"/>
</dbReference>
<evidence type="ECO:0000313" key="2">
    <source>
        <dbReference type="Proteomes" id="UP001186974"/>
    </source>
</evidence>
<sequence length="56" mass="6136">KHNNELDNTTWPAWYANQTGWCETLNVTGSAQLGFSDIGLWPELLGLNESTTPSVG</sequence>
<name>A0ACC3DLB1_9PEZI</name>
<keyword evidence="2" id="KW-1185">Reference proteome</keyword>
<comment type="caution">
    <text evidence="1">The sequence shown here is derived from an EMBL/GenBank/DDBJ whole genome shotgun (WGS) entry which is preliminary data.</text>
</comment>
<organism evidence="1 2">
    <name type="scientific">Coniosporium uncinatum</name>
    <dbReference type="NCBI Taxonomy" id="93489"/>
    <lineage>
        <taxon>Eukaryota</taxon>
        <taxon>Fungi</taxon>
        <taxon>Dikarya</taxon>
        <taxon>Ascomycota</taxon>
        <taxon>Pezizomycotina</taxon>
        <taxon>Dothideomycetes</taxon>
        <taxon>Dothideomycetes incertae sedis</taxon>
        <taxon>Coniosporium</taxon>
    </lineage>
</organism>
<dbReference type="EMBL" id="JAWDJW010002895">
    <property type="protein sequence ID" value="KAK3077397.1"/>
    <property type="molecule type" value="Genomic_DNA"/>
</dbReference>
<reference evidence="1" key="1">
    <citation type="submission" date="2024-09" db="EMBL/GenBank/DDBJ databases">
        <title>Black Yeasts Isolated from many extreme environments.</title>
        <authorList>
            <person name="Coleine C."/>
            <person name="Stajich J.E."/>
            <person name="Selbmann L."/>
        </authorList>
    </citation>
    <scope>NUCLEOTIDE SEQUENCE</scope>
    <source>
        <strain evidence="1">CCFEE 5737</strain>
    </source>
</reference>
<evidence type="ECO:0000313" key="1">
    <source>
        <dbReference type="EMBL" id="KAK3077397.1"/>
    </source>
</evidence>
<feature type="non-terminal residue" evidence="1">
    <location>
        <position position="1"/>
    </location>
</feature>
<protein>
    <submittedName>
        <fullName evidence="1">Uncharacterized protein</fullName>
    </submittedName>
</protein>
<gene>
    <name evidence="1" type="ORF">LTS18_010375</name>
</gene>
<proteinExistence type="predicted"/>